<accession>A0A9J6QTU5</accession>
<organism evidence="5 6">
    <name type="scientific">Hominibacterium faecale</name>
    <dbReference type="NCBI Taxonomy" id="2839743"/>
    <lineage>
        <taxon>Bacteria</taxon>
        <taxon>Bacillati</taxon>
        <taxon>Bacillota</taxon>
        <taxon>Clostridia</taxon>
        <taxon>Peptostreptococcales</taxon>
        <taxon>Anaerovoracaceae</taxon>
        <taxon>Hominibacterium</taxon>
    </lineage>
</organism>
<dbReference type="EMBL" id="JAOSHN010000002">
    <property type="protein sequence ID" value="MCU7378087.1"/>
    <property type="molecule type" value="Genomic_DNA"/>
</dbReference>
<dbReference type="Gene3D" id="3.30.559.10">
    <property type="entry name" value="Chloramphenicol acetyltransferase-like domain"/>
    <property type="match status" value="1"/>
</dbReference>
<comment type="cofactor">
    <cofactor evidence="1">
        <name>(R)-lipoate</name>
        <dbReference type="ChEBI" id="CHEBI:83088"/>
    </cofactor>
</comment>
<dbReference type="PANTHER" id="PTHR43178:SF5">
    <property type="entry name" value="LIPOAMIDE ACYLTRANSFERASE COMPONENT OF BRANCHED-CHAIN ALPHA-KETO ACID DEHYDROGENASE COMPLEX, MITOCHONDRIAL"/>
    <property type="match status" value="1"/>
</dbReference>
<dbReference type="Pfam" id="PF00198">
    <property type="entry name" value="2-oxoacid_dh"/>
    <property type="match status" value="1"/>
</dbReference>
<dbReference type="AlphaFoldDB" id="A0A9J6QTU5"/>
<sequence>MSKGIKIAGMTEIMGRRMKESWQTSPRVTYSMSVEISAAEAFIRTFNGAHEQENLKINYNHLLMKACALASKKYELFNSSVEGDEIILHHEINIGLAVATEKGLMVPNVKSVDQLTFKELCQETRRIIQGAREMKLNYDDICGGTFTITNLGMYGIEGFTPIINQPEVAILGVNQICTRLMMEGETILTKRFMPLNLVADHRIIDGAMAAEYLNQVKGSLEAPEMMEA</sequence>
<dbReference type="GO" id="GO:0016407">
    <property type="term" value="F:acetyltransferase activity"/>
    <property type="evidence" value="ECO:0007669"/>
    <property type="project" value="TreeGrafter"/>
</dbReference>
<dbReference type="SUPFAM" id="SSF52777">
    <property type="entry name" value="CoA-dependent acyltransferases"/>
    <property type="match status" value="1"/>
</dbReference>
<evidence type="ECO:0000313" key="6">
    <source>
        <dbReference type="Proteomes" id="UP001065549"/>
    </source>
</evidence>
<dbReference type="InterPro" id="IPR001078">
    <property type="entry name" value="2-oxoacid_DH_actylTfrase"/>
</dbReference>
<evidence type="ECO:0000256" key="2">
    <source>
        <dbReference type="ARBA" id="ARBA00022679"/>
    </source>
</evidence>
<evidence type="ECO:0000256" key="3">
    <source>
        <dbReference type="ARBA" id="ARBA00023315"/>
    </source>
</evidence>
<dbReference type="RefSeq" id="WP_253019759.1">
    <property type="nucleotide sequence ID" value="NZ_JAJAGH010000006.1"/>
</dbReference>
<keyword evidence="3" id="KW-0012">Acyltransferase</keyword>
<dbReference type="InterPro" id="IPR023213">
    <property type="entry name" value="CAT-like_dom_sf"/>
</dbReference>
<evidence type="ECO:0000313" key="5">
    <source>
        <dbReference type="EMBL" id="MCU7378087.1"/>
    </source>
</evidence>
<dbReference type="InterPro" id="IPR050743">
    <property type="entry name" value="2-oxoacid_DH_E2_comp"/>
</dbReference>
<evidence type="ECO:0000256" key="1">
    <source>
        <dbReference type="ARBA" id="ARBA00001938"/>
    </source>
</evidence>
<evidence type="ECO:0000259" key="4">
    <source>
        <dbReference type="Pfam" id="PF00198"/>
    </source>
</evidence>
<keyword evidence="2" id="KW-0808">Transferase</keyword>
<keyword evidence="6" id="KW-1185">Reference proteome</keyword>
<feature type="domain" description="2-oxoacid dehydrogenase acyltransferase catalytic" evidence="4">
    <location>
        <begin position="4"/>
        <end position="226"/>
    </location>
</feature>
<proteinExistence type="predicted"/>
<dbReference type="GO" id="GO:0031405">
    <property type="term" value="F:lipoic acid binding"/>
    <property type="evidence" value="ECO:0007669"/>
    <property type="project" value="TreeGrafter"/>
</dbReference>
<reference evidence="5" key="1">
    <citation type="submission" date="2022-09" db="EMBL/GenBank/DDBJ databases">
        <title>Culturomic study of gut microbiota in children with autism spectrum disorder.</title>
        <authorList>
            <person name="Efimov B.A."/>
            <person name="Chaplin A.V."/>
            <person name="Sokolova S.R."/>
            <person name="Pikina A.P."/>
            <person name="Korzhanova M."/>
            <person name="Belova V."/>
            <person name="Korostin D."/>
        </authorList>
    </citation>
    <scope>NUCLEOTIDE SEQUENCE</scope>
    <source>
        <strain evidence="5">ASD5510</strain>
    </source>
</reference>
<name>A0A9J6QTU5_9FIRM</name>
<dbReference type="Proteomes" id="UP001065549">
    <property type="component" value="Unassembled WGS sequence"/>
</dbReference>
<gene>
    <name evidence="5" type="ORF">OBO34_06935</name>
</gene>
<comment type="caution">
    <text evidence="5">The sequence shown here is derived from an EMBL/GenBank/DDBJ whole genome shotgun (WGS) entry which is preliminary data.</text>
</comment>
<protein>
    <submittedName>
        <fullName evidence="5">2-oxo acid dehydrogenase subunit E2</fullName>
    </submittedName>
</protein>
<dbReference type="PANTHER" id="PTHR43178">
    <property type="entry name" value="DIHYDROLIPOAMIDE ACETYLTRANSFERASE COMPONENT OF PYRUVATE DEHYDROGENASE COMPLEX"/>
    <property type="match status" value="1"/>
</dbReference>
<dbReference type="GO" id="GO:0005737">
    <property type="term" value="C:cytoplasm"/>
    <property type="evidence" value="ECO:0007669"/>
    <property type="project" value="TreeGrafter"/>
</dbReference>